<dbReference type="OrthoDB" id="9929at2157"/>
<sequence>MKKNWFDEKIKKYSSIGGYKKPDLLKDAVKLDSNENYVIPKQFQNDILLSAKKKSDVREYPLGGVERLIDMISKFIKIPSSMIGIGNGSDQILDLILSNFASKETKVLTSNPTFGFFEERCKLYSIPLIAIPFSNTMKLDIKDFIKQSSDAEILYLDSPNNPTGFQFPKNELQKLVKSFEGLVIIDEAYGEFGDYSLANMVKTHENLIVVQTLSKSFGLAGLRLGYFIANKKFTDTFMNVLQYPYPLSTITIEAGISALEKANLMNDAVNIIKTERKRIIETLRKYDSFEVFDSKANFVLFDAHGSYKRVFAALAEQGISIRKLGKIGNHEGCLRVSIGTKEMNSKFLLAIRDLLG</sequence>
<name>A0A7D5M9Q7_9ARCH</name>
<dbReference type="KEGG" id="nue:C5F50_11400"/>
<dbReference type="InterPro" id="IPR004839">
    <property type="entry name" value="Aminotransferase_I/II_large"/>
</dbReference>
<dbReference type="GO" id="GO:0030170">
    <property type="term" value="F:pyridoxal phosphate binding"/>
    <property type="evidence" value="ECO:0007669"/>
    <property type="project" value="InterPro"/>
</dbReference>
<evidence type="ECO:0000256" key="2">
    <source>
        <dbReference type="ARBA" id="ARBA00022576"/>
    </source>
</evidence>
<dbReference type="Pfam" id="PF00155">
    <property type="entry name" value="Aminotran_1_2"/>
    <property type="match status" value="1"/>
</dbReference>
<dbReference type="InterPro" id="IPR015424">
    <property type="entry name" value="PyrdxlP-dep_Trfase"/>
</dbReference>
<accession>A0A7D5M9Q7</accession>
<comment type="cofactor">
    <cofactor evidence="1 8">
        <name>pyridoxal 5'-phosphate</name>
        <dbReference type="ChEBI" id="CHEBI:597326"/>
    </cofactor>
</comment>
<evidence type="ECO:0000256" key="3">
    <source>
        <dbReference type="ARBA" id="ARBA00022605"/>
    </source>
</evidence>
<proteinExistence type="inferred from homology"/>
<dbReference type="Proteomes" id="UP000509478">
    <property type="component" value="Chromosome"/>
</dbReference>
<dbReference type="Gene3D" id="3.90.1150.10">
    <property type="entry name" value="Aspartate Aminotransferase, domain 1"/>
    <property type="match status" value="1"/>
</dbReference>
<dbReference type="PROSITE" id="PS00599">
    <property type="entry name" value="AA_TRANSFER_CLASS_2"/>
    <property type="match status" value="1"/>
</dbReference>
<evidence type="ECO:0000256" key="5">
    <source>
        <dbReference type="ARBA" id="ARBA00022898"/>
    </source>
</evidence>
<dbReference type="InterPro" id="IPR005861">
    <property type="entry name" value="HisP_aminotrans"/>
</dbReference>
<keyword evidence="5 8" id="KW-0663">Pyridoxal phosphate</keyword>
<dbReference type="InterPro" id="IPR015421">
    <property type="entry name" value="PyrdxlP-dep_Trfase_major"/>
</dbReference>
<dbReference type="RefSeq" id="WP_179371484.1">
    <property type="nucleotide sequence ID" value="NZ_CP026995.1"/>
</dbReference>
<evidence type="ECO:0000313" key="11">
    <source>
        <dbReference type="Proteomes" id="UP000509478"/>
    </source>
</evidence>
<reference evidence="10 11" key="1">
    <citation type="submission" date="2018-02" db="EMBL/GenBank/DDBJ databases">
        <title>Complete genome of Nitrosopumilus ureaphilus PS0.</title>
        <authorList>
            <person name="Qin W."/>
            <person name="Zheng Y."/>
            <person name="Stahl D.A."/>
        </authorList>
    </citation>
    <scope>NUCLEOTIDE SEQUENCE [LARGE SCALE GENOMIC DNA]</scope>
    <source>
        <strain evidence="10 11">PS0</strain>
    </source>
</reference>
<dbReference type="PANTHER" id="PTHR42885">
    <property type="entry name" value="HISTIDINOL-PHOSPHATE AMINOTRANSFERASE-RELATED"/>
    <property type="match status" value="1"/>
</dbReference>
<evidence type="ECO:0000256" key="1">
    <source>
        <dbReference type="ARBA" id="ARBA00001933"/>
    </source>
</evidence>
<keyword evidence="3" id="KW-0028">Amino-acid biosynthesis</keyword>
<gene>
    <name evidence="10" type="primary">hisC</name>
    <name evidence="10" type="ORF">C5F50_11400</name>
</gene>
<keyword evidence="4" id="KW-0808">Transferase</keyword>
<dbReference type="AlphaFoldDB" id="A0A7D5M9Q7"/>
<dbReference type="PANTHER" id="PTHR42885:SF2">
    <property type="entry name" value="HISTIDINOL-PHOSPHATE AMINOTRANSFERASE"/>
    <property type="match status" value="1"/>
</dbReference>
<evidence type="ECO:0000256" key="4">
    <source>
        <dbReference type="ARBA" id="ARBA00022679"/>
    </source>
</evidence>
<feature type="domain" description="Aminotransferase class I/classII large" evidence="9">
    <location>
        <begin position="29"/>
        <end position="349"/>
    </location>
</feature>
<protein>
    <submittedName>
        <fullName evidence="10">Histidinol-phosphate transaminase</fullName>
    </submittedName>
</protein>
<organism evidence="10 11">
    <name type="scientific">Nitrosopumilus ureiphilus</name>
    <dbReference type="NCBI Taxonomy" id="1470067"/>
    <lineage>
        <taxon>Archaea</taxon>
        <taxon>Nitrososphaerota</taxon>
        <taxon>Nitrososphaeria</taxon>
        <taxon>Nitrosopumilales</taxon>
        <taxon>Nitrosopumilaceae</taxon>
        <taxon>Nitrosopumilus</taxon>
    </lineage>
</organism>
<evidence type="ECO:0000313" key="10">
    <source>
        <dbReference type="EMBL" id="QLH07608.1"/>
    </source>
</evidence>
<comment type="similarity">
    <text evidence="8">Belongs to the class-II pyridoxal-phosphate-dependent aminotransferase family.</text>
</comment>
<keyword evidence="6" id="KW-0368">Histidine biosynthesis</keyword>
<evidence type="ECO:0000259" key="9">
    <source>
        <dbReference type="Pfam" id="PF00155"/>
    </source>
</evidence>
<dbReference type="Gene3D" id="3.40.640.10">
    <property type="entry name" value="Type I PLP-dependent aspartate aminotransferase-like (Major domain)"/>
    <property type="match status" value="1"/>
</dbReference>
<evidence type="ECO:0000256" key="8">
    <source>
        <dbReference type="RuleBase" id="RU003693"/>
    </source>
</evidence>
<dbReference type="GeneID" id="56068728"/>
<dbReference type="GO" id="GO:0000105">
    <property type="term" value="P:L-histidine biosynthetic process"/>
    <property type="evidence" value="ECO:0007669"/>
    <property type="project" value="UniProtKB-KW"/>
</dbReference>
<keyword evidence="2" id="KW-0032">Aminotransferase</keyword>
<dbReference type="GO" id="GO:0004400">
    <property type="term" value="F:histidinol-phosphate transaminase activity"/>
    <property type="evidence" value="ECO:0007669"/>
    <property type="project" value="InterPro"/>
</dbReference>
<keyword evidence="11" id="KW-1185">Reference proteome</keyword>
<dbReference type="InterPro" id="IPR001917">
    <property type="entry name" value="Aminotrans_II_pyridoxalP_BS"/>
</dbReference>
<comment type="pathway">
    <text evidence="7">Amino-acid biosynthesis.</text>
</comment>
<dbReference type="InterPro" id="IPR015422">
    <property type="entry name" value="PyrdxlP-dep_Trfase_small"/>
</dbReference>
<dbReference type="EMBL" id="CP026995">
    <property type="protein sequence ID" value="QLH07608.1"/>
    <property type="molecule type" value="Genomic_DNA"/>
</dbReference>
<dbReference type="SUPFAM" id="SSF53383">
    <property type="entry name" value="PLP-dependent transferases"/>
    <property type="match status" value="1"/>
</dbReference>
<evidence type="ECO:0000256" key="7">
    <source>
        <dbReference type="ARBA" id="ARBA00029440"/>
    </source>
</evidence>
<dbReference type="CDD" id="cd00609">
    <property type="entry name" value="AAT_like"/>
    <property type="match status" value="1"/>
</dbReference>
<dbReference type="NCBIfam" id="TIGR01141">
    <property type="entry name" value="hisC"/>
    <property type="match status" value="1"/>
</dbReference>
<evidence type="ECO:0000256" key="6">
    <source>
        <dbReference type="ARBA" id="ARBA00023102"/>
    </source>
</evidence>